<gene>
    <name evidence="3" type="ORF">OHK93_005553</name>
</gene>
<dbReference type="AlphaFoldDB" id="A0AA43QK02"/>
<organism evidence="3 4">
    <name type="scientific">Ramalina farinacea</name>
    <dbReference type="NCBI Taxonomy" id="258253"/>
    <lineage>
        <taxon>Eukaryota</taxon>
        <taxon>Fungi</taxon>
        <taxon>Dikarya</taxon>
        <taxon>Ascomycota</taxon>
        <taxon>Pezizomycotina</taxon>
        <taxon>Lecanoromycetes</taxon>
        <taxon>OSLEUM clade</taxon>
        <taxon>Lecanoromycetidae</taxon>
        <taxon>Lecanorales</taxon>
        <taxon>Lecanorineae</taxon>
        <taxon>Ramalinaceae</taxon>
        <taxon>Ramalina</taxon>
    </lineage>
</organism>
<feature type="compositionally biased region" description="Basic and acidic residues" evidence="1">
    <location>
        <begin position="40"/>
        <end position="55"/>
    </location>
</feature>
<proteinExistence type="predicted"/>
<dbReference type="InterPro" id="IPR054505">
    <property type="entry name" value="Myb_DNA-bind_8"/>
</dbReference>
<dbReference type="Proteomes" id="UP001161017">
    <property type="component" value="Unassembled WGS sequence"/>
</dbReference>
<feature type="domain" description="Myb-like DNA-binding" evidence="2">
    <location>
        <begin position="7"/>
        <end position="41"/>
    </location>
</feature>
<feature type="compositionally biased region" description="Basic residues" evidence="1">
    <location>
        <begin position="80"/>
        <end position="90"/>
    </location>
</feature>
<name>A0AA43QK02_9LECA</name>
<accession>A0AA43QK02</accession>
<sequence>MPPAKTADEGVVSFQAVADELGSMTANAARLRFMRIKKMIEGEKGEEKGVGKELGGDTAGSPAKGAGTEGGKVVPAGGQSKKRKLKVEDD</sequence>
<evidence type="ECO:0000313" key="4">
    <source>
        <dbReference type="Proteomes" id="UP001161017"/>
    </source>
</evidence>
<evidence type="ECO:0000256" key="1">
    <source>
        <dbReference type="SAM" id="MobiDB-lite"/>
    </source>
</evidence>
<reference evidence="3" key="1">
    <citation type="journal article" date="2023" name="Genome Biol. Evol.">
        <title>First Whole Genome Sequence and Flow Cytometry Genome Size Data for the Lichen-Forming Fungus Ramalina farinacea (Ascomycota).</title>
        <authorList>
            <person name="Llewellyn T."/>
            <person name="Mian S."/>
            <person name="Hill R."/>
            <person name="Leitch I.J."/>
            <person name="Gaya E."/>
        </authorList>
    </citation>
    <scope>NUCLEOTIDE SEQUENCE</scope>
    <source>
        <strain evidence="3">LIQ254RAFAR</strain>
    </source>
</reference>
<comment type="caution">
    <text evidence="3">The sequence shown here is derived from an EMBL/GenBank/DDBJ whole genome shotgun (WGS) entry which is preliminary data.</text>
</comment>
<evidence type="ECO:0000259" key="2">
    <source>
        <dbReference type="Pfam" id="PF22980"/>
    </source>
</evidence>
<evidence type="ECO:0000313" key="3">
    <source>
        <dbReference type="EMBL" id="MDI1486326.1"/>
    </source>
</evidence>
<dbReference type="EMBL" id="JAPUFD010000003">
    <property type="protein sequence ID" value="MDI1486326.1"/>
    <property type="molecule type" value="Genomic_DNA"/>
</dbReference>
<protein>
    <recommendedName>
        <fullName evidence="2">Myb-like DNA-binding domain-containing protein</fullName>
    </recommendedName>
</protein>
<keyword evidence="4" id="KW-1185">Reference proteome</keyword>
<feature type="region of interest" description="Disordered" evidence="1">
    <location>
        <begin position="40"/>
        <end position="90"/>
    </location>
</feature>
<dbReference type="Pfam" id="PF22980">
    <property type="entry name" value="Myb_DNA-bind_8"/>
    <property type="match status" value="1"/>
</dbReference>